<evidence type="ECO:0000313" key="2">
    <source>
        <dbReference type="EMBL" id="EHK78845.1"/>
    </source>
</evidence>
<feature type="region of interest" description="Disordered" evidence="1">
    <location>
        <begin position="87"/>
        <end position="147"/>
    </location>
</feature>
<feature type="compositionally biased region" description="Basic and acidic residues" evidence="1">
    <location>
        <begin position="133"/>
        <end position="145"/>
    </location>
</feature>
<organism evidence="2 3">
    <name type="scientific">Sinorhizobium meliloti CCNWSX0020</name>
    <dbReference type="NCBI Taxonomy" id="1107881"/>
    <lineage>
        <taxon>Bacteria</taxon>
        <taxon>Pseudomonadati</taxon>
        <taxon>Pseudomonadota</taxon>
        <taxon>Alphaproteobacteria</taxon>
        <taxon>Hyphomicrobiales</taxon>
        <taxon>Rhizobiaceae</taxon>
        <taxon>Sinorhizobium/Ensifer group</taxon>
        <taxon>Sinorhizobium</taxon>
    </lineage>
</organism>
<accession>H0FVY3</accession>
<protein>
    <submittedName>
        <fullName evidence="2">Uncharacterized protein</fullName>
    </submittedName>
</protein>
<proteinExistence type="predicted"/>
<dbReference type="AlphaFoldDB" id="H0FVY3"/>
<reference evidence="2 3" key="1">
    <citation type="journal article" date="2012" name="J. Bacteriol.">
        <title>Draft Genome Sequence of Sinorhizobium meliloti CCNWSX0020, a Nitrogen-Fixing Symbiont with Copper Tolerance Capability Isolated from Lead-Zinc Mine Tailings.</title>
        <authorList>
            <person name="Li Z."/>
            <person name="Ma Z."/>
            <person name="Hao X."/>
            <person name="Wei G."/>
        </authorList>
    </citation>
    <scope>NUCLEOTIDE SEQUENCE [LARGE SCALE GENOMIC DNA]</scope>
    <source>
        <strain evidence="2 3">CCNWSX0020</strain>
    </source>
</reference>
<evidence type="ECO:0000256" key="1">
    <source>
        <dbReference type="SAM" id="MobiDB-lite"/>
    </source>
</evidence>
<dbReference type="Proteomes" id="UP000004038">
    <property type="component" value="Unassembled WGS sequence"/>
</dbReference>
<name>H0FVY3_RHIML</name>
<gene>
    <name evidence="2" type="ORF">SM0020_06717</name>
</gene>
<sequence>MQIGIIEHGERVLAAHLQLVLAIVLDRGDGDPLSRRGGAGEGDRLDVRAVEHRLAEDRALAHDEGQHTLGQACAVEDIDDRPRTARNQLGRLEDDGVAVAERRGDLPGGNGDREVPRRDDADDPCRLVGDLDADPRPDRRDDLTRKTQGLAGEELEYLAGADRLADTLASVLPSSRERRRPSSSLRARISSAVSLQDRMPLENAGARPRGKGGLCRRDRGFRVFVRETACCG</sequence>
<dbReference type="EMBL" id="AGVV01000008">
    <property type="protein sequence ID" value="EHK78845.1"/>
    <property type="molecule type" value="Genomic_DNA"/>
</dbReference>
<feature type="compositionally biased region" description="Basic and acidic residues" evidence="1">
    <location>
        <begin position="100"/>
        <end position="125"/>
    </location>
</feature>
<evidence type="ECO:0000313" key="3">
    <source>
        <dbReference type="Proteomes" id="UP000004038"/>
    </source>
</evidence>